<gene>
    <name evidence="1" type="ORF">AWN90_25550</name>
</gene>
<proteinExistence type="predicted"/>
<comment type="caution">
    <text evidence="1">The sequence shown here is derived from an EMBL/GenBank/DDBJ whole genome shotgun (WGS) entry which is preliminary data.</text>
</comment>
<sequence length="89" mass="10218">MSTMAETDTHRTQIDGLQATWTLDRCPTRIRILTVTDASNNLLAVEFPSGQYPDLAQARTLHPELTKLWDAVRRDLWCELVPRNRPART</sequence>
<organism evidence="1 2">
    <name type="scientific">Nocardia terpenica</name>
    <dbReference type="NCBI Taxonomy" id="455432"/>
    <lineage>
        <taxon>Bacteria</taxon>
        <taxon>Bacillati</taxon>
        <taxon>Actinomycetota</taxon>
        <taxon>Actinomycetes</taxon>
        <taxon>Mycobacteriales</taxon>
        <taxon>Nocardiaceae</taxon>
        <taxon>Nocardia</taxon>
    </lineage>
</organism>
<reference evidence="1 2" key="1">
    <citation type="submission" date="2016-04" db="EMBL/GenBank/DDBJ databases">
        <authorList>
            <person name="Evans L.H."/>
            <person name="Alamgir A."/>
            <person name="Owens N."/>
            <person name="Weber N.D."/>
            <person name="Virtaneva K."/>
            <person name="Barbian K."/>
            <person name="Babar A."/>
            <person name="Rosenke K."/>
        </authorList>
    </citation>
    <scope>NUCLEOTIDE SEQUENCE [LARGE SCALE GENOMIC DNA]</scope>
    <source>
        <strain evidence="1 2">IFM 0406</strain>
    </source>
</reference>
<name>A0A164NJW1_9NOCA</name>
<accession>A0A164NJW1</accession>
<dbReference type="EMBL" id="LWGR01000005">
    <property type="protein sequence ID" value="KZM74441.1"/>
    <property type="molecule type" value="Genomic_DNA"/>
</dbReference>
<dbReference type="AlphaFoldDB" id="A0A164NJW1"/>
<evidence type="ECO:0000313" key="1">
    <source>
        <dbReference type="EMBL" id="KZM74441.1"/>
    </source>
</evidence>
<evidence type="ECO:0000313" key="2">
    <source>
        <dbReference type="Proteomes" id="UP000076512"/>
    </source>
</evidence>
<dbReference type="Proteomes" id="UP000076512">
    <property type="component" value="Unassembled WGS sequence"/>
</dbReference>
<protein>
    <submittedName>
        <fullName evidence="1">Uncharacterized protein</fullName>
    </submittedName>
</protein>
<keyword evidence="2" id="KW-1185">Reference proteome</keyword>